<dbReference type="NCBIfam" id="NF003717">
    <property type="entry name" value="PRK05327.1"/>
    <property type="match status" value="1"/>
</dbReference>
<evidence type="ECO:0000259" key="9">
    <source>
        <dbReference type="SMART" id="SM01390"/>
    </source>
</evidence>
<dbReference type="Gene3D" id="3.10.290.10">
    <property type="entry name" value="RNA-binding S4 domain"/>
    <property type="match status" value="1"/>
</dbReference>
<keyword evidence="4 7" id="KW-0689">Ribosomal protein</keyword>
<dbReference type="GO" id="GO:0006412">
    <property type="term" value="P:translation"/>
    <property type="evidence" value="ECO:0007669"/>
    <property type="project" value="UniProtKB-UniRule"/>
</dbReference>
<dbReference type="AlphaFoldDB" id="A0A1F5TDA0"/>
<evidence type="ECO:0000256" key="7">
    <source>
        <dbReference type="HAMAP-Rule" id="MF_01306"/>
    </source>
</evidence>
<dbReference type="GO" id="GO:0019843">
    <property type="term" value="F:rRNA binding"/>
    <property type="evidence" value="ECO:0007669"/>
    <property type="project" value="UniProtKB-UniRule"/>
</dbReference>
<dbReference type="Pfam" id="PF00163">
    <property type="entry name" value="Ribosomal_S4"/>
    <property type="match status" value="1"/>
</dbReference>
<dbReference type="GO" id="GO:0042274">
    <property type="term" value="P:ribosomal small subunit biogenesis"/>
    <property type="evidence" value="ECO:0007669"/>
    <property type="project" value="TreeGrafter"/>
</dbReference>
<evidence type="ECO:0000313" key="10">
    <source>
        <dbReference type="EMBL" id="OGF36937.1"/>
    </source>
</evidence>
<dbReference type="SMART" id="SM00363">
    <property type="entry name" value="S4"/>
    <property type="match status" value="1"/>
</dbReference>
<dbReference type="Pfam" id="PF01479">
    <property type="entry name" value="S4"/>
    <property type="match status" value="1"/>
</dbReference>
<dbReference type="FunFam" id="3.10.290.10:FF:000001">
    <property type="entry name" value="30S ribosomal protein S4"/>
    <property type="match status" value="1"/>
</dbReference>
<keyword evidence="2 7" id="KW-0699">rRNA-binding</keyword>
<proteinExistence type="inferred from homology"/>
<evidence type="ECO:0000256" key="5">
    <source>
        <dbReference type="ARBA" id="ARBA00023274"/>
    </source>
</evidence>
<dbReference type="Proteomes" id="UP000178656">
    <property type="component" value="Unassembled WGS sequence"/>
</dbReference>
<dbReference type="PROSITE" id="PS50889">
    <property type="entry name" value="S4"/>
    <property type="match status" value="1"/>
</dbReference>
<dbReference type="CDD" id="cd00165">
    <property type="entry name" value="S4"/>
    <property type="match status" value="1"/>
</dbReference>
<dbReference type="NCBIfam" id="TIGR01017">
    <property type="entry name" value="rpsD_bact"/>
    <property type="match status" value="1"/>
</dbReference>
<comment type="function">
    <text evidence="7">With S5 and S12 plays an important role in translational accuracy.</text>
</comment>
<protein>
    <recommendedName>
        <fullName evidence="6 7">Small ribosomal subunit protein uS4</fullName>
    </recommendedName>
</protein>
<evidence type="ECO:0000256" key="1">
    <source>
        <dbReference type="ARBA" id="ARBA00007465"/>
    </source>
</evidence>
<gene>
    <name evidence="7" type="primary">rpsD</name>
    <name evidence="10" type="ORF">A2482_02975</name>
</gene>
<name>A0A1F5TDA0_9BACT</name>
<keyword evidence="5 7" id="KW-0687">Ribonucleoprotein</keyword>
<feature type="domain" description="Small ribosomal subunit protein uS4 N-terminal" evidence="9">
    <location>
        <begin position="3"/>
        <end position="102"/>
    </location>
</feature>
<evidence type="ECO:0000256" key="2">
    <source>
        <dbReference type="ARBA" id="ARBA00022730"/>
    </source>
</evidence>
<feature type="domain" description="RNA-binding S4" evidence="8">
    <location>
        <begin position="103"/>
        <end position="161"/>
    </location>
</feature>
<dbReference type="Gene3D" id="1.10.1050.10">
    <property type="entry name" value="Ribosomal Protein S4 Delta 41, Chain A, domain 1"/>
    <property type="match status" value="1"/>
</dbReference>
<comment type="subunit">
    <text evidence="7">Part of the 30S ribosomal subunit. Contacts protein S5. The interaction surface between S4 and S5 is involved in control of translational fidelity.</text>
</comment>
<dbReference type="InterPro" id="IPR001912">
    <property type="entry name" value="Ribosomal_uS4_N"/>
</dbReference>
<sequence length="214" mass="24331">MARDTNPQCKRCRRMGAKLFLKGDRCNTSKCAMVKRNYAPGAHGQKAAGGKGGRMTGYGMQLREKQKAKATYGILERQMRRYYDTAIRTKGDTSDILFKILESRFDNVVFRAGFAVNRQLARQLVNHNHFAVNGKRVNIPSYAIQMNDKITIDKTSAQKVPFKDLSEKLKTSREVTDWLSVDAKDLVIAKIGEPSMQKAAPNYDIRQIIEFYSR</sequence>
<dbReference type="InterPro" id="IPR005709">
    <property type="entry name" value="Ribosomal_uS4_bac-type"/>
</dbReference>
<organism evidence="10 11">
    <name type="scientific">Candidatus Falkowbacteria bacterium RIFOXYC2_FULL_48_21</name>
    <dbReference type="NCBI Taxonomy" id="1798005"/>
    <lineage>
        <taxon>Bacteria</taxon>
        <taxon>Candidatus Falkowiibacteriota</taxon>
    </lineage>
</organism>
<dbReference type="HAMAP" id="MF_01306_B">
    <property type="entry name" value="Ribosomal_uS4_B"/>
    <property type="match status" value="1"/>
</dbReference>
<dbReference type="InterPro" id="IPR002942">
    <property type="entry name" value="S4_RNA-bd"/>
</dbReference>
<evidence type="ECO:0000259" key="8">
    <source>
        <dbReference type="SMART" id="SM00363"/>
    </source>
</evidence>
<dbReference type="GO" id="GO:0003735">
    <property type="term" value="F:structural constituent of ribosome"/>
    <property type="evidence" value="ECO:0007669"/>
    <property type="project" value="InterPro"/>
</dbReference>
<dbReference type="SUPFAM" id="SSF55174">
    <property type="entry name" value="Alpha-L RNA-binding motif"/>
    <property type="match status" value="1"/>
</dbReference>
<evidence type="ECO:0000256" key="6">
    <source>
        <dbReference type="ARBA" id="ARBA00035254"/>
    </source>
</evidence>
<evidence type="ECO:0000256" key="4">
    <source>
        <dbReference type="ARBA" id="ARBA00022980"/>
    </source>
</evidence>
<dbReference type="InterPro" id="IPR022801">
    <property type="entry name" value="Ribosomal_uS4"/>
</dbReference>
<evidence type="ECO:0000256" key="3">
    <source>
        <dbReference type="ARBA" id="ARBA00022884"/>
    </source>
</evidence>
<keyword evidence="3 7" id="KW-0694">RNA-binding</keyword>
<accession>A0A1F5TDA0</accession>
<dbReference type="InterPro" id="IPR036986">
    <property type="entry name" value="S4_RNA-bd_sf"/>
</dbReference>
<comment type="caution">
    <text evidence="10">The sequence shown here is derived from an EMBL/GenBank/DDBJ whole genome shotgun (WGS) entry which is preliminary data.</text>
</comment>
<dbReference type="SMART" id="SM01390">
    <property type="entry name" value="Ribosomal_S4"/>
    <property type="match status" value="1"/>
</dbReference>
<reference evidence="10 11" key="1">
    <citation type="journal article" date="2016" name="Nat. Commun.">
        <title>Thousands of microbial genomes shed light on interconnected biogeochemical processes in an aquifer system.</title>
        <authorList>
            <person name="Anantharaman K."/>
            <person name="Brown C.T."/>
            <person name="Hug L.A."/>
            <person name="Sharon I."/>
            <person name="Castelle C.J."/>
            <person name="Probst A.J."/>
            <person name="Thomas B.C."/>
            <person name="Singh A."/>
            <person name="Wilkins M.J."/>
            <person name="Karaoz U."/>
            <person name="Brodie E.L."/>
            <person name="Williams K.H."/>
            <person name="Hubbard S.S."/>
            <person name="Banfield J.F."/>
        </authorList>
    </citation>
    <scope>NUCLEOTIDE SEQUENCE [LARGE SCALE GENOMIC DNA]</scope>
</reference>
<evidence type="ECO:0000313" key="11">
    <source>
        <dbReference type="Proteomes" id="UP000178656"/>
    </source>
</evidence>
<dbReference type="GO" id="GO:0015935">
    <property type="term" value="C:small ribosomal subunit"/>
    <property type="evidence" value="ECO:0007669"/>
    <property type="project" value="InterPro"/>
</dbReference>
<comment type="function">
    <text evidence="7">One of the primary rRNA binding proteins, it binds directly to 16S rRNA where it nucleates assembly of the body of the 30S subunit.</text>
</comment>
<comment type="similarity">
    <text evidence="1 7">Belongs to the universal ribosomal protein uS4 family.</text>
</comment>
<dbReference type="PANTHER" id="PTHR11831">
    <property type="entry name" value="30S 40S RIBOSOMAL PROTEIN"/>
    <property type="match status" value="1"/>
</dbReference>
<dbReference type="PANTHER" id="PTHR11831:SF4">
    <property type="entry name" value="SMALL RIBOSOMAL SUBUNIT PROTEIN US4M"/>
    <property type="match status" value="1"/>
</dbReference>
<dbReference type="EMBL" id="MFGM01000027">
    <property type="protein sequence ID" value="OGF36937.1"/>
    <property type="molecule type" value="Genomic_DNA"/>
</dbReference>